<dbReference type="InterPro" id="IPR007527">
    <property type="entry name" value="Znf_SWIM"/>
</dbReference>
<evidence type="ECO:0000313" key="4">
    <source>
        <dbReference type="EMBL" id="EHO17448.1"/>
    </source>
</evidence>
<feature type="domain" description="SWIM-type" evidence="3">
    <location>
        <begin position="55"/>
        <end position="91"/>
    </location>
</feature>
<feature type="compositionally biased region" description="Basic and acidic residues" evidence="2">
    <location>
        <begin position="111"/>
        <end position="128"/>
    </location>
</feature>
<dbReference type="GO" id="GO:0008270">
    <property type="term" value="F:zinc ion binding"/>
    <property type="evidence" value="ECO:0007669"/>
    <property type="project" value="UniProtKB-KW"/>
</dbReference>
<keyword evidence="5" id="KW-1185">Reference proteome</keyword>
<dbReference type="Pfam" id="PF04434">
    <property type="entry name" value="SWIM"/>
    <property type="match status" value="1"/>
</dbReference>
<reference evidence="4 5" key="1">
    <citation type="submission" date="2011-10" db="EMBL/GenBank/DDBJ databases">
        <title>The Genome Sequence of Lachnospiraceae bacterium ACC2.</title>
        <authorList>
            <consortium name="The Broad Institute Genome Sequencing Platform"/>
            <person name="Earl A."/>
            <person name="Ward D."/>
            <person name="Feldgarden M."/>
            <person name="Gevers D."/>
            <person name="Sizova M."/>
            <person name="Hazen A."/>
            <person name="Epstein S."/>
            <person name="Young S.K."/>
            <person name="Zeng Q."/>
            <person name="Gargeya S."/>
            <person name="Fitzgerald M."/>
            <person name="Haas B."/>
            <person name="Abouelleil A."/>
            <person name="Alvarado L."/>
            <person name="Arachchi H.M."/>
            <person name="Berlin A."/>
            <person name="Brown A."/>
            <person name="Chapman S.B."/>
            <person name="Chen Z."/>
            <person name="Dunbar C."/>
            <person name="Freedman E."/>
            <person name="Gearin G."/>
            <person name="Goldberg J."/>
            <person name="Griggs A."/>
            <person name="Gujja S."/>
            <person name="Heiman D."/>
            <person name="Howarth C."/>
            <person name="Larson L."/>
            <person name="Lui A."/>
            <person name="MacDonald P.J.P."/>
            <person name="Montmayeur A."/>
            <person name="Murphy C."/>
            <person name="Neiman D."/>
            <person name="Pearson M."/>
            <person name="Priest M."/>
            <person name="Roberts A."/>
            <person name="Saif S."/>
            <person name="Shea T."/>
            <person name="Shenoy N."/>
            <person name="Sisk P."/>
            <person name="Stolte C."/>
            <person name="Sykes S."/>
            <person name="Wortman J."/>
            <person name="Nusbaum C."/>
            <person name="Birren B."/>
        </authorList>
    </citation>
    <scope>NUCLEOTIDE SEQUENCE [LARGE SCALE GENOMIC DNA]</scope>
    <source>
        <strain evidence="4 5">ACC2</strain>
    </source>
</reference>
<keyword evidence="1" id="KW-0862">Zinc</keyword>
<dbReference type="Proteomes" id="UP000018466">
    <property type="component" value="Unassembled WGS sequence"/>
</dbReference>
<dbReference type="RefSeq" id="WP_009532880.1">
    <property type="nucleotide sequence ID" value="NZ_JH590862.1"/>
</dbReference>
<comment type="caution">
    <text evidence="4">The sequence shown here is derived from an EMBL/GenBank/DDBJ whole genome shotgun (WGS) entry which is preliminary data.</text>
</comment>
<dbReference type="AlphaFoldDB" id="A0AA36Y610"/>
<sequence>MRTLSEQDIRPLAPNDSAFRNGKKISDSGAFTERVCSKDESYYAGKCKGSGKSLYQVSACFEEGKAPVIRCSCPSRQFPCKHGIALLFEIAAGKDFAETEIPEDIVKKQEKLKKRDEKKSEEKAEPAEGKPQTKKKSASGQTAFRKKTEKQLEGLALLDEALSRRMKLGLLSGLTNTKEEDALLVKRLGDSYLSGPQQLFKRFTFLLSEAGAAREQAKKESLLRGAVRELEKLRTLVRRGSAYLTERLEAKAGEPDANPLYDALGGVRKKEELEALGLTLAETALLQLAFEVCYDEAKREFLDLGHWISLSDGTLYREMNFRPLSAKNYIAEKDSSDRRLRAERFPYYPAFPGEAARIRLEDATAEQPEAADFARIIGFAAPIAQAAKQAAKALQSVLAEDRVPALLQLSEIAVKEDAVYVRDAAGSLLRVTDANGSEAALRQLSQFDTGKSAVFGLFFADEVRRELCFLPQSLVTGRGIIRLML</sequence>
<accession>A0AA36Y610</accession>
<proteinExistence type="predicted"/>
<evidence type="ECO:0000256" key="2">
    <source>
        <dbReference type="SAM" id="MobiDB-lite"/>
    </source>
</evidence>
<protein>
    <recommendedName>
        <fullName evidence="3">SWIM-type domain-containing protein</fullName>
    </recommendedName>
</protein>
<organism evidence="4 5">
    <name type="scientific">Stomatobaculum longum</name>
    <dbReference type="NCBI Taxonomy" id="796942"/>
    <lineage>
        <taxon>Bacteria</taxon>
        <taxon>Bacillati</taxon>
        <taxon>Bacillota</taxon>
        <taxon>Clostridia</taxon>
        <taxon>Lachnospirales</taxon>
        <taxon>Lachnospiraceae</taxon>
        <taxon>Stomatobaculum</taxon>
    </lineage>
</organism>
<evidence type="ECO:0000313" key="5">
    <source>
        <dbReference type="Proteomes" id="UP000018466"/>
    </source>
</evidence>
<evidence type="ECO:0000256" key="1">
    <source>
        <dbReference type="PROSITE-ProRule" id="PRU00325"/>
    </source>
</evidence>
<keyword evidence="1" id="KW-0479">Metal-binding</keyword>
<keyword evidence="1" id="KW-0863">Zinc-finger</keyword>
<name>A0AA36Y610_9FIRM</name>
<dbReference type="EMBL" id="AGEL01000006">
    <property type="protein sequence ID" value="EHO17448.1"/>
    <property type="molecule type" value="Genomic_DNA"/>
</dbReference>
<feature type="region of interest" description="Disordered" evidence="2">
    <location>
        <begin position="1"/>
        <end position="23"/>
    </location>
</feature>
<feature type="region of interest" description="Disordered" evidence="2">
    <location>
        <begin position="111"/>
        <end position="145"/>
    </location>
</feature>
<dbReference type="GeneID" id="86940803"/>
<gene>
    <name evidence="4" type="ORF">HMPREF9623_01047</name>
</gene>
<evidence type="ECO:0000259" key="3">
    <source>
        <dbReference type="PROSITE" id="PS50966"/>
    </source>
</evidence>
<dbReference type="PROSITE" id="PS50966">
    <property type="entry name" value="ZF_SWIM"/>
    <property type="match status" value="1"/>
</dbReference>